<comment type="caution">
    <text evidence="1">The sequence shown here is derived from an EMBL/GenBank/DDBJ whole genome shotgun (WGS) entry which is preliminary data.</text>
</comment>
<reference evidence="1" key="1">
    <citation type="submission" date="2018-11" db="EMBL/GenBank/DDBJ databases">
        <title>The sequence and de novo assembly of Larimichthys crocea genome using PacBio and Hi-C technologies.</title>
        <authorList>
            <person name="Xu P."/>
            <person name="Chen B."/>
            <person name="Zhou Z."/>
            <person name="Ke Q."/>
            <person name="Wu Y."/>
            <person name="Bai H."/>
            <person name="Pu F."/>
        </authorList>
    </citation>
    <scope>NUCLEOTIDE SEQUENCE</scope>
    <source>
        <tissue evidence="1">Muscle</tissue>
    </source>
</reference>
<protein>
    <submittedName>
        <fullName evidence="1">Uncharacterized protein</fullName>
    </submittedName>
</protein>
<dbReference type="Proteomes" id="UP000793456">
    <property type="component" value="Chromosome XII"/>
</dbReference>
<evidence type="ECO:0000313" key="1">
    <source>
        <dbReference type="EMBL" id="TMS12485.1"/>
    </source>
</evidence>
<organism evidence="1 2">
    <name type="scientific">Larimichthys crocea</name>
    <name type="common">Large yellow croaker</name>
    <name type="synonym">Pseudosciaena crocea</name>
    <dbReference type="NCBI Taxonomy" id="215358"/>
    <lineage>
        <taxon>Eukaryota</taxon>
        <taxon>Metazoa</taxon>
        <taxon>Chordata</taxon>
        <taxon>Craniata</taxon>
        <taxon>Vertebrata</taxon>
        <taxon>Euteleostomi</taxon>
        <taxon>Actinopterygii</taxon>
        <taxon>Neopterygii</taxon>
        <taxon>Teleostei</taxon>
        <taxon>Neoteleostei</taxon>
        <taxon>Acanthomorphata</taxon>
        <taxon>Eupercaria</taxon>
        <taxon>Sciaenidae</taxon>
        <taxon>Larimichthys</taxon>
    </lineage>
</organism>
<sequence length="377" mass="41110">MKGRVAEGRLQVLQIYRLLQCVHEGDKEQIEKMVKLGVENLINLTEPKDGTGGAHPDTQDKNGRTAAMLATEQGNVAILELLAKSNANLRLQDNESKGVLFYCIQPTKRHTHCLQLALKYQADSNNVSTQGTHVFQLMCEKAHEGTRKCLIMLAAGADPNATNQTGVTALMEAAKAGSLLLVKSILKKGGNPNALDQKRLTAVHYAAMGGFLEVIQVLSAYSADMGVISLEECTPLHYAAATGNANCCRFLSQRGCNPKLKNQEGLLPRQIAKDAGHKAAAKDLRKAERQQGKGKKSDGGTPTSDVWALNLHDWSNVYETELRQAFGNKSDIVTTEMFIQCYKNSKLQSKLTSSIQSSQPMTRGKRDVSTLMISSKV</sequence>
<keyword evidence="2" id="KW-1185">Reference proteome</keyword>
<accession>A0ACD3QZB9</accession>
<gene>
    <name evidence="1" type="ORF">E3U43_017443</name>
</gene>
<proteinExistence type="predicted"/>
<name>A0ACD3QZB9_LARCR</name>
<dbReference type="EMBL" id="CM011685">
    <property type="protein sequence ID" value="TMS12485.1"/>
    <property type="molecule type" value="Genomic_DNA"/>
</dbReference>
<evidence type="ECO:0000313" key="2">
    <source>
        <dbReference type="Proteomes" id="UP000793456"/>
    </source>
</evidence>